<dbReference type="Proteomes" id="UP001060215">
    <property type="component" value="Chromosome 14"/>
</dbReference>
<comment type="caution">
    <text evidence="1">The sequence shown here is derived from an EMBL/GenBank/DDBJ whole genome shotgun (WGS) entry which is preliminary data.</text>
</comment>
<gene>
    <name evidence="1" type="ORF">LOK49_LG13G03028</name>
</gene>
<reference evidence="1 2" key="1">
    <citation type="journal article" date="2022" name="Plant J.">
        <title>Chromosome-level genome of Camellia lanceoleosa provides a valuable resource for understanding genome evolution and self-incompatibility.</title>
        <authorList>
            <person name="Gong W."/>
            <person name="Xiao S."/>
            <person name="Wang L."/>
            <person name="Liao Z."/>
            <person name="Chang Y."/>
            <person name="Mo W."/>
            <person name="Hu G."/>
            <person name="Li W."/>
            <person name="Zhao G."/>
            <person name="Zhu H."/>
            <person name="Hu X."/>
            <person name="Ji K."/>
            <person name="Xiang X."/>
            <person name="Song Q."/>
            <person name="Yuan D."/>
            <person name="Jin S."/>
            <person name="Zhang L."/>
        </authorList>
    </citation>
    <scope>NUCLEOTIDE SEQUENCE [LARGE SCALE GENOMIC DNA]</scope>
    <source>
        <strain evidence="1">SQ_2022a</strain>
    </source>
</reference>
<sequence>MDPSETPQAAVLSSERLLRIKISSFGSSTGKQKSKVHMLASGEDQSRVEGFISRRGSELALKHLCKKFGASLFDMIPKLWDCLTEVLKPVVRSAAPMLDQTLRPKLLTLLPCIFKCIRHSHVVVRLAASRCIASMAKSMTVNVMGAVIVNVIPMLGDMTPVHARQGAGILVSLLVQGLGVELVSYAPLLVVPLLSTNRRYKPLAFEALNLHGILCDDMGLELHKLHHSPKLVALREILEECGIGVDASSSEGCAFLDIIERDLYHGHMKSKTLGVPKPGGLDHCIGGLLSNLLAQFGSTVGLFKENLIKAMDRAHRLGQRKVVNVHRLIMRGTLEEKVMSLQKFKVSVANSVINAENASMKTMNTDQLLDLFTSAETKKVWLTPGHCCLKGSDGNFDGDTKSVGTGKD</sequence>
<evidence type="ECO:0000313" key="2">
    <source>
        <dbReference type="Proteomes" id="UP001060215"/>
    </source>
</evidence>
<name>A0ACC0FJT5_9ERIC</name>
<protein>
    <submittedName>
        <fullName evidence="1">TATA-binding protein-associated factor BTAF1</fullName>
    </submittedName>
</protein>
<organism evidence="1 2">
    <name type="scientific">Camellia lanceoleosa</name>
    <dbReference type="NCBI Taxonomy" id="1840588"/>
    <lineage>
        <taxon>Eukaryota</taxon>
        <taxon>Viridiplantae</taxon>
        <taxon>Streptophyta</taxon>
        <taxon>Embryophyta</taxon>
        <taxon>Tracheophyta</taxon>
        <taxon>Spermatophyta</taxon>
        <taxon>Magnoliopsida</taxon>
        <taxon>eudicotyledons</taxon>
        <taxon>Gunneridae</taxon>
        <taxon>Pentapetalae</taxon>
        <taxon>asterids</taxon>
        <taxon>Ericales</taxon>
        <taxon>Theaceae</taxon>
        <taxon>Camellia</taxon>
    </lineage>
</organism>
<proteinExistence type="predicted"/>
<dbReference type="EMBL" id="CM045771">
    <property type="protein sequence ID" value="KAI7988397.1"/>
    <property type="molecule type" value="Genomic_DNA"/>
</dbReference>
<keyword evidence="2" id="KW-1185">Reference proteome</keyword>
<accession>A0ACC0FJT5</accession>
<evidence type="ECO:0000313" key="1">
    <source>
        <dbReference type="EMBL" id="KAI7988397.1"/>
    </source>
</evidence>